<name>A0A511D744_9PSEU</name>
<proteinExistence type="predicted"/>
<evidence type="ECO:0000313" key="2">
    <source>
        <dbReference type="Proteomes" id="UP000321328"/>
    </source>
</evidence>
<evidence type="ECO:0000313" key="1">
    <source>
        <dbReference type="EMBL" id="GEL20447.1"/>
    </source>
</evidence>
<dbReference type="Proteomes" id="UP000321328">
    <property type="component" value="Unassembled WGS sequence"/>
</dbReference>
<reference evidence="1 2" key="1">
    <citation type="submission" date="2019-07" db="EMBL/GenBank/DDBJ databases">
        <title>Whole genome shotgun sequence of Pseudonocardia asaccharolytica NBRC 16224.</title>
        <authorList>
            <person name="Hosoyama A."/>
            <person name="Uohara A."/>
            <person name="Ohji S."/>
            <person name="Ichikawa N."/>
        </authorList>
    </citation>
    <scope>NUCLEOTIDE SEQUENCE [LARGE SCALE GENOMIC DNA]</scope>
    <source>
        <strain evidence="1 2">NBRC 16224</strain>
    </source>
</reference>
<accession>A0A511D744</accession>
<organism evidence="1 2">
    <name type="scientific">Pseudonocardia asaccharolytica DSM 44247 = NBRC 16224</name>
    <dbReference type="NCBI Taxonomy" id="1123024"/>
    <lineage>
        <taxon>Bacteria</taxon>
        <taxon>Bacillati</taxon>
        <taxon>Actinomycetota</taxon>
        <taxon>Actinomycetes</taxon>
        <taxon>Pseudonocardiales</taxon>
        <taxon>Pseudonocardiaceae</taxon>
        <taxon>Pseudonocardia</taxon>
    </lineage>
</organism>
<dbReference type="EMBL" id="BJVI01000071">
    <property type="protein sequence ID" value="GEL20447.1"/>
    <property type="molecule type" value="Genomic_DNA"/>
</dbReference>
<protein>
    <submittedName>
        <fullName evidence="1">Uncharacterized protein</fullName>
    </submittedName>
</protein>
<comment type="caution">
    <text evidence="1">The sequence shown here is derived from an EMBL/GenBank/DDBJ whole genome shotgun (WGS) entry which is preliminary data.</text>
</comment>
<gene>
    <name evidence="1" type="ORF">PA7_42840</name>
</gene>
<dbReference type="AlphaFoldDB" id="A0A511D744"/>
<sequence length="71" mass="7343">MLDQLADLVDQVCGEHDRAGVLGVVGQQPVVEQLAGNGVQAEIGLVEEGQRAREANLMITPTAESCPGTAS</sequence>
<keyword evidence="2" id="KW-1185">Reference proteome</keyword>